<dbReference type="GO" id="GO:0005886">
    <property type="term" value="C:plasma membrane"/>
    <property type="evidence" value="ECO:0007669"/>
    <property type="project" value="UniProtKB-SubCell"/>
</dbReference>
<dbReference type="RefSeq" id="WP_175988801.1">
    <property type="nucleotide sequence ID" value="NZ_JAGTTM010000005.1"/>
</dbReference>
<comment type="subcellular location">
    <subcellularLocation>
        <location evidence="9">Cell membrane</location>
        <topology evidence="9">Multi-pass membrane protein</topology>
    </subcellularLocation>
</comment>
<dbReference type="PANTHER" id="PTHR33695:SF1">
    <property type="entry name" value="LIPOPROTEIN SIGNAL PEPTIDASE"/>
    <property type="match status" value="1"/>
</dbReference>
<comment type="similarity">
    <text evidence="1 9 11">Belongs to the peptidase A8 family.</text>
</comment>
<dbReference type="PRINTS" id="PR00781">
    <property type="entry name" value="LIPOSIGPTASE"/>
</dbReference>
<evidence type="ECO:0000256" key="6">
    <source>
        <dbReference type="ARBA" id="ARBA00022801"/>
    </source>
</evidence>
<evidence type="ECO:0000256" key="1">
    <source>
        <dbReference type="ARBA" id="ARBA00006139"/>
    </source>
</evidence>
<gene>
    <name evidence="9 12" type="primary">lspA</name>
    <name evidence="12" type="ORF">KEC56_11700</name>
</gene>
<feature type="active site" evidence="9">
    <location>
        <position position="138"/>
    </location>
</feature>
<evidence type="ECO:0000256" key="10">
    <source>
        <dbReference type="RuleBase" id="RU000594"/>
    </source>
</evidence>
<dbReference type="EC" id="3.4.23.36" evidence="9"/>
<reference evidence="12" key="1">
    <citation type="submission" date="2021-04" db="EMBL/GenBank/DDBJ databases">
        <title>Microbacterium tenobrionis sp. nov. and Microbacterium allomyrinae sp. nov., isolated from larvae of Tenobrio molitor and Allomyrina dichotoma, respectively.</title>
        <authorList>
            <person name="Lee S.D."/>
        </authorList>
    </citation>
    <scope>NUCLEOTIDE SEQUENCE</scope>
    <source>
        <strain evidence="12">YMB-B2</strain>
    </source>
</reference>
<feature type="transmembrane region" description="Helical" evidence="9">
    <location>
        <begin position="65"/>
        <end position="83"/>
    </location>
</feature>
<keyword evidence="8 9" id="KW-0472">Membrane</keyword>
<proteinExistence type="inferred from homology"/>
<protein>
    <recommendedName>
        <fullName evidence="9">Lipoprotein signal peptidase</fullName>
        <ecNumber evidence="9">3.4.23.36</ecNumber>
    </recommendedName>
    <alternativeName>
        <fullName evidence="9">Prolipoprotein signal peptidase</fullName>
    </alternativeName>
    <alternativeName>
        <fullName evidence="9">Signal peptidase II</fullName>
        <shortName evidence="9">SPase II</shortName>
    </alternativeName>
</protein>
<keyword evidence="4 9" id="KW-0812">Transmembrane</keyword>
<accession>A0A9X1LRC7</accession>
<evidence type="ECO:0000256" key="11">
    <source>
        <dbReference type="RuleBase" id="RU004181"/>
    </source>
</evidence>
<dbReference type="PROSITE" id="PS00855">
    <property type="entry name" value="SPASE_II"/>
    <property type="match status" value="1"/>
</dbReference>
<keyword evidence="5 9" id="KW-0064">Aspartyl protease</keyword>
<sequence>MDKKKTPPYAVAFIVAGLVVLIDQASKAAALAELSESERIPLLGDLLGLQLAFNPGALLSFGSEVTWVLTVLGVGITVTLFVAAKRSRSIWWATGIGFILGGAIGNVLDRLFSPPGFGRGHVTDFLAYGNWFIGNLADIALGIGAVILGLGLWIRRRAASQEPGATSVPAEDAQVYGS</sequence>
<evidence type="ECO:0000256" key="9">
    <source>
        <dbReference type="HAMAP-Rule" id="MF_00161"/>
    </source>
</evidence>
<keyword evidence="2 9" id="KW-1003">Cell membrane</keyword>
<dbReference type="NCBIfam" id="TIGR00077">
    <property type="entry name" value="lspA"/>
    <property type="match status" value="1"/>
</dbReference>
<evidence type="ECO:0000256" key="7">
    <source>
        <dbReference type="ARBA" id="ARBA00022989"/>
    </source>
</evidence>
<evidence type="ECO:0000256" key="3">
    <source>
        <dbReference type="ARBA" id="ARBA00022670"/>
    </source>
</evidence>
<dbReference type="PANTHER" id="PTHR33695">
    <property type="entry name" value="LIPOPROTEIN SIGNAL PEPTIDASE"/>
    <property type="match status" value="1"/>
</dbReference>
<keyword evidence="6 9" id="KW-0378">Hydrolase</keyword>
<dbReference type="EMBL" id="JAGTTM010000005">
    <property type="protein sequence ID" value="MCC2030170.1"/>
    <property type="molecule type" value="Genomic_DNA"/>
</dbReference>
<dbReference type="Pfam" id="PF01252">
    <property type="entry name" value="Peptidase_A8"/>
    <property type="match status" value="1"/>
</dbReference>
<feature type="transmembrane region" description="Helical" evidence="9">
    <location>
        <begin position="128"/>
        <end position="154"/>
    </location>
</feature>
<name>A0A9X1LRC7_9MICO</name>
<evidence type="ECO:0000313" key="12">
    <source>
        <dbReference type="EMBL" id="MCC2030170.1"/>
    </source>
</evidence>
<keyword evidence="7 9" id="KW-1133">Transmembrane helix</keyword>
<comment type="function">
    <text evidence="9 10">This protein specifically catalyzes the removal of signal peptides from prolipoproteins.</text>
</comment>
<evidence type="ECO:0000256" key="5">
    <source>
        <dbReference type="ARBA" id="ARBA00022750"/>
    </source>
</evidence>
<dbReference type="AlphaFoldDB" id="A0A9X1LRC7"/>
<comment type="caution">
    <text evidence="9">Lacks conserved residue(s) required for the propagation of feature annotation.</text>
</comment>
<evidence type="ECO:0000256" key="8">
    <source>
        <dbReference type="ARBA" id="ARBA00023136"/>
    </source>
</evidence>
<dbReference type="Proteomes" id="UP001139289">
    <property type="component" value="Unassembled WGS sequence"/>
</dbReference>
<evidence type="ECO:0000256" key="4">
    <source>
        <dbReference type="ARBA" id="ARBA00022692"/>
    </source>
</evidence>
<evidence type="ECO:0000313" key="13">
    <source>
        <dbReference type="Proteomes" id="UP001139289"/>
    </source>
</evidence>
<evidence type="ECO:0000256" key="2">
    <source>
        <dbReference type="ARBA" id="ARBA00022475"/>
    </source>
</evidence>
<comment type="pathway">
    <text evidence="9">Protein modification; lipoprotein biosynthesis (signal peptide cleavage).</text>
</comment>
<feature type="active site" evidence="9">
    <location>
        <position position="124"/>
    </location>
</feature>
<organism evidence="12 13">
    <name type="scientific">Microbacterium tenebrionis</name>
    <dbReference type="NCBI Taxonomy" id="2830665"/>
    <lineage>
        <taxon>Bacteria</taxon>
        <taxon>Bacillati</taxon>
        <taxon>Actinomycetota</taxon>
        <taxon>Actinomycetes</taxon>
        <taxon>Micrococcales</taxon>
        <taxon>Microbacteriaceae</taxon>
        <taxon>Microbacterium</taxon>
    </lineage>
</organism>
<comment type="caution">
    <text evidence="12">The sequence shown here is derived from an EMBL/GenBank/DDBJ whole genome shotgun (WGS) entry which is preliminary data.</text>
</comment>
<feature type="transmembrane region" description="Helical" evidence="9">
    <location>
        <begin position="90"/>
        <end position="108"/>
    </location>
</feature>
<dbReference type="HAMAP" id="MF_00161">
    <property type="entry name" value="LspA"/>
    <property type="match status" value="1"/>
</dbReference>
<keyword evidence="13" id="KW-1185">Reference proteome</keyword>
<dbReference type="InterPro" id="IPR001872">
    <property type="entry name" value="Peptidase_A8"/>
</dbReference>
<keyword evidence="3 9" id="KW-0645">Protease</keyword>
<dbReference type="GO" id="GO:0004190">
    <property type="term" value="F:aspartic-type endopeptidase activity"/>
    <property type="evidence" value="ECO:0007669"/>
    <property type="project" value="UniProtKB-UniRule"/>
</dbReference>
<comment type="catalytic activity">
    <reaction evidence="9 10">
        <text>Release of signal peptides from bacterial membrane prolipoproteins. Hydrolyzes -Xaa-Yaa-Zaa-|-(S,diacylglyceryl)Cys-, in which Xaa is hydrophobic (preferably Leu), and Yaa (Ala or Ser) and Zaa (Gly or Ala) have small, neutral side chains.</text>
        <dbReference type="EC" id="3.4.23.36"/>
    </reaction>
</comment>
<dbReference type="GO" id="GO:0006508">
    <property type="term" value="P:proteolysis"/>
    <property type="evidence" value="ECO:0007669"/>
    <property type="project" value="UniProtKB-KW"/>
</dbReference>